<dbReference type="EMBL" id="CP150096">
    <property type="protein sequence ID" value="WZN45048.1"/>
    <property type="molecule type" value="Genomic_DNA"/>
</dbReference>
<dbReference type="Proteomes" id="UP001449657">
    <property type="component" value="Chromosome"/>
</dbReference>
<evidence type="ECO:0008006" key="3">
    <source>
        <dbReference type="Google" id="ProtNLM"/>
    </source>
</evidence>
<keyword evidence="2" id="KW-1185">Reference proteome</keyword>
<reference evidence="1 2" key="1">
    <citation type="submission" date="2024-03" db="EMBL/GenBank/DDBJ databases">
        <title>Chitinophaga caseinilytica sp. nov., a casein hydrolysing bacterium isolated from forest soil.</title>
        <authorList>
            <person name="Lee D.S."/>
            <person name="Han D.M."/>
            <person name="Baek J.H."/>
            <person name="Choi D.G."/>
            <person name="Jeon J.H."/>
            <person name="Jeon C.O."/>
        </authorList>
    </citation>
    <scope>NUCLEOTIDE SEQUENCE [LARGE SCALE GENOMIC DNA]</scope>
    <source>
        <strain evidence="1 2">KACC 19118</strain>
    </source>
</reference>
<name>A0ABZ2Z0A1_9BACT</name>
<proteinExistence type="predicted"/>
<organism evidence="1 2">
    <name type="scientific">Chitinophaga caseinilytica</name>
    <dbReference type="NCBI Taxonomy" id="2267521"/>
    <lineage>
        <taxon>Bacteria</taxon>
        <taxon>Pseudomonadati</taxon>
        <taxon>Bacteroidota</taxon>
        <taxon>Chitinophagia</taxon>
        <taxon>Chitinophagales</taxon>
        <taxon>Chitinophagaceae</taxon>
        <taxon>Chitinophaga</taxon>
    </lineage>
</organism>
<gene>
    <name evidence="1" type="ORF">WJU22_19310</name>
</gene>
<sequence length="131" mass="14435">MSKFKKDTGIFIPLANAAKLTKNYRVDQLERKKHKDPVMSQFFGIDKLNELLSQEGAIGLRIYYGLDVDGDGKVDKHFVLTATDADGEDILPAQTRSVEKKASANTGTLITDGFCPFDCPKVANPLNSDIE</sequence>
<accession>A0ABZ2Z0A1</accession>
<evidence type="ECO:0000313" key="1">
    <source>
        <dbReference type="EMBL" id="WZN45048.1"/>
    </source>
</evidence>
<evidence type="ECO:0000313" key="2">
    <source>
        <dbReference type="Proteomes" id="UP001449657"/>
    </source>
</evidence>
<protein>
    <recommendedName>
        <fullName evidence="3">EF-hand domain-containing protein</fullName>
    </recommendedName>
</protein>
<dbReference type="RefSeq" id="WP_341839806.1">
    <property type="nucleotide sequence ID" value="NZ_CP149792.1"/>
</dbReference>